<reference evidence="4" key="1">
    <citation type="submission" date="2025-08" db="UniProtKB">
        <authorList>
            <consortium name="RefSeq"/>
        </authorList>
    </citation>
    <scope>IDENTIFICATION</scope>
</reference>
<evidence type="ECO:0000256" key="1">
    <source>
        <dbReference type="SAM" id="Coils"/>
    </source>
</evidence>
<protein>
    <submittedName>
        <fullName evidence="4">Uncharacterized protein LOC34623069</fullName>
    </submittedName>
</protein>
<sequence>MGPPPRHSASHVAKGPSKLVLSSESSSSNDVTPKHASSEGQLAKKARAAAGEGRPSPHASQDMKPVAFQTPGKHSDIPKVPPKKAPPPPSVDVLGSLYVPVSQKSDPKRAAPDPALGSEDPLLAVDSSIPPVQRVKSAVAVRSASVKREKERQAKSTSMELGKDMFQPLNRMASKNAPKPGEQPVSGKPVESIPLTTQGRVALPEAAVTAGTPRGRERIKASPSRRHAQESSRTKTPSARQDAGGFKEATATALQESRAEDAWGPSRQRGVSDKPRDTGGGRASPHHTQMGAAEKRAPATGASASKNLMTFSKQQPRLPRGRSGQEPGVHTNPWPDTVSESPRKHKASPNMPQNLPSVGSDSAQSPRPKTAVDQATTQGLEGRLEKLVRRIRELEAQAQEANRKHKEELERMEQELRSSLAREINQDRLEHEAALSRARKEERDKMEEFKKEALARQNSMKMRCDASVRELQGKIDHLEKELKAKTADFEKERSVLMKSFEAKQKKNLQVHETQAQTHQKELKDKQSELLEQQGRVQALTASMQTLTTSLAQMKELNDISRTATQALEEKAKTQAAFINTLLKREENMRIQAAKLMPIKEAKRLAFRALLKGRAVEMISRACMPTDASLWNKAWAFQQLVYLIGGSRGSREQRQDAIESRLMQFRKEQMFLMAENERLMAKVAELQQEGVNQRQSKAALVEQALIGDNTVAMSRSSTQSYNKGGPHQELGIRWLLLSVQQILNKKVLWAFLRLHKVTTEVESNTTIDKLQKKFNELRVSAYKEMAARIGVYRLAAFTKRLRQRLLFSGFFSLAKNAGRRAKHEILKQFDHFGASQDPFTQEFRVPEVSFPDAYTPVPDHGRMDLNKPLAHQPHYYRQLPSVRNPVGGRSAFVPMAERRPPIQGYAPHPGFSNSRFTLGVPPVVSCGRRVTTNAGVPNVFPSGPYDATQRVDERGALFRMRGAQQDLRKIMMEDGVDNTGARIVGKK</sequence>
<feature type="compositionally biased region" description="Polar residues" evidence="2">
    <location>
        <begin position="350"/>
        <end position="379"/>
    </location>
</feature>
<feature type="compositionally biased region" description="Polar residues" evidence="2">
    <location>
        <begin position="302"/>
        <end position="315"/>
    </location>
</feature>
<dbReference type="AlphaFoldDB" id="A0A6P6RV17"/>
<feature type="coiled-coil region" evidence="1">
    <location>
        <begin position="668"/>
        <end position="695"/>
    </location>
</feature>
<dbReference type="Proteomes" id="UP000515125">
    <property type="component" value="Unplaced"/>
</dbReference>
<evidence type="ECO:0000313" key="3">
    <source>
        <dbReference type="Proteomes" id="UP000515125"/>
    </source>
</evidence>
<feature type="region of interest" description="Disordered" evidence="2">
    <location>
        <begin position="142"/>
        <end position="381"/>
    </location>
</feature>
<accession>A0A6P6RV17</accession>
<organism evidence="3 4">
    <name type="scientific">Cyclospora cayetanensis</name>
    <dbReference type="NCBI Taxonomy" id="88456"/>
    <lineage>
        <taxon>Eukaryota</taxon>
        <taxon>Sar</taxon>
        <taxon>Alveolata</taxon>
        <taxon>Apicomplexa</taxon>
        <taxon>Conoidasida</taxon>
        <taxon>Coccidia</taxon>
        <taxon>Eucoccidiorida</taxon>
        <taxon>Eimeriorina</taxon>
        <taxon>Eimeriidae</taxon>
        <taxon>Cyclospora</taxon>
    </lineage>
</organism>
<dbReference type="OrthoDB" id="341170at2759"/>
<feature type="compositionally biased region" description="Pro residues" evidence="2">
    <location>
        <begin position="79"/>
        <end position="90"/>
    </location>
</feature>
<evidence type="ECO:0000256" key="2">
    <source>
        <dbReference type="SAM" id="MobiDB-lite"/>
    </source>
</evidence>
<keyword evidence="3" id="KW-1185">Reference proteome</keyword>
<evidence type="ECO:0000313" key="4">
    <source>
        <dbReference type="RefSeq" id="XP_026190970.1"/>
    </source>
</evidence>
<keyword evidence="1" id="KW-0175">Coiled coil</keyword>
<dbReference type="RefSeq" id="XP_026190970.1">
    <property type="nucleotide sequence ID" value="XM_026335185.1"/>
</dbReference>
<gene>
    <name evidence="4" type="primary">LOC34623069</name>
</gene>
<dbReference type="GeneID" id="34623069"/>
<name>A0A6P6RV17_9EIME</name>
<proteinExistence type="predicted"/>
<feature type="compositionally biased region" description="Basic and acidic residues" evidence="2">
    <location>
        <begin position="270"/>
        <end position="279"/>
    </location>
</feature>
<feature type="region of interest" description="Disordered" evidence="2">
    <location>
        <begin position="1"/>
        <end position="123"/>
    </location>
</feature>